<dbReference type="EMBL" id="UZAN01062159">
    <property type="protein sequence ID" value="VDP93155.1"/>
    <property type="molecule type" value="Genomic_DNA"/>
</dbReference>
<name>A0A183B9J5_9TREM</name>
<organism evidence="3">
    <name type="scientific">Echinostoma caproni</name>
    <dbReference type="NCBI Taxonomy" id="27848"/>
    <lineage>
        <taxon>Eukaryota</taxon>
        <taxon>Metazoa</taxon>
        <taxon>Spiralia</taxon>
        <taxon>Lophotrochozoa</taxon>
        <taxon>Platyhelminthes</taxon>
        <taxon>Trematoda</taxon>
        <taxon>Digenea</taxon>
        <taxon>Plagiorchiida</taxon>
        <taxon>Echinostomata</taxon>
        <taxon>Echinostomatoidea</taxon>
        <taxon>Echinostomatidae</taxon>
        <taxon>Echinostoma</taxon>
    </lineage>
</organism>
<protein>
    <submittedName>
        <fullName evidence="3">Ubiquitin-like domain-containing protein</fullName>
    </submittedName>
</protein>
<reference evidence="1 2" key="2">
    <citation type="submission" date="2018-11" db="EMBL/GenBank/DDBJ databases">
        <authorList>
            <consortium name="Pathogen Informatics"/>
        </authorList>
    </citation>
    <scope>NUCLEOTIDE SEQUENCE [LARGE SCALE GENOMIC DNA]</scope>
    <source>
        <strain evidence="1 2">Egypt</strain>
    </source>
</reference>
<dbReference type="Gene3D" id="3.10.20.90">
    <property type="entry name" value="Phosphatidylinositol 3-kinase Catalytic Subunit, Chain A, domain 1"/>
    <property type="match status" value="1"/>
</dbReference>
<dbReference type="AlphaFoldDB" id="A0A183B9J5"/>
<evidence type="ECO:0000313" key="3">
    <source>
        <dbReference type="WBParaSite" id="ECPE_0001592001-mRNA-1"/>
    </source>
</evidence>
<dbReference type="CDD" id="cd17039">
    <property type="entry name" value="Ubl_ubiquitin_like"/>
    <property type="match status" value="1"/>
</dbReference>
<dbReference type="Proteomes" id="UP000272942">
    <property type="component" value="Unassembled WGS sequence"/>
</dbReference>
<dbReference type="SUPFAM" id="SSF54236">
    <property type="entry name" value="Ubiquitin-like"/>
    <property type="match status" value="1"/>
</dbReference>
<proteinExistence type="predicted"/>
<sequence>MRVYVERFGSDRREAHVAANATVADLGNEVRKLWQVPPTHQVHVIAGDIAMNPSDRLSFYGITDGSVLNVDFTSSD</sequence>
<gene>
    <name evidence="1" type="ORF">ECPE_LOCUS15883</name>
</gene>
<keyword evidence="2" id="KW-1185">Reference proteome</keyword>
<dbReference type="WBParaSite" id="ECPE_0001592001-mRNA-1">
    <property type="protein sequence ID" value="ECPE_0001592001-mRNA-1"/>
    <property type="gene ID" value="ECPE_0001592001"/>
</dbReference>
<accession>A0A183B9J5</accession>
<dbReference type="InterPro" id="IPR029071">
    <property type="entry name" value="Ubiquitin-like_domsf"/>
</dbReference>
<evidence type="ECO:0000313" key="2">
    <source>
        <dbReference type="Proteomes" id="UP000272942"/>
    </source>
</evidence>
<evidence type="ECO:0000313" key="1">
    <source>
        <dbReference type="EMBL" id="VDP93155.1"/>
    </source>
</evidence>
<reference evidence="3" key="1">
    <citation type="submission" date="2016-06" db="UniProtKB">
        <authorList>
            <consortium name="WormBaseParasite"/>
        </authorList>
    </citation>
    <scope>IDENTIFICATION</scope>
</reference>